<sequence length="121" mass="13621">MNDVFSRERGERLLECCAAIEQRLTRLSGREETPKTGLLGLLMAIVFPEVNAAHPYVWRQQAEEISQALATNQPQELAALLNVHAINVAIEAARYQDADLTRLAEVLRRFSGETRNFTAKQ</sequence>
<evidence type="ECO:0000313" key="2">
    <source>
        <dbReference type="Proteomes" id="UP000199249"/>
    </source>
</evidence>
<proteinExistence type="predicted"/>
<gene>
    <name evidence="1" type="ORF">SAMN04488069_104266</name>
</gene>
<dbReference type="Proteomes" id="UP000199249">
    <property type="component" value="Unassembled WGS sequence"/>
</dbReference>
<keyword evidence="2" id="KW-1185">Reference proteome</keyword>
<dbReference type="EMBL" id="FNOV01000004">
    <property type="protein sequence ID" value="SDX95814.1"/>
    <property type="molecule type" value="Genomic_DNA"/>
</dbReference>
<organism evidence="1 2">
    <name type="scientific">Hymenobacter psychrophilus</name>
    <dbReference type="NCBI Taxonomy" id="651662"/>
    <lineage>
        <taxon>Bacteria</taxon>
        <taxon>Pseudomonadati</taxon>
        <taxon>Bacteroidota</taxon>
        <taxon>Cytophagia</taxon>
        <taxon>Cytophagales</taxon>
        <taxon>Hymenobacteraceae</taxon>
        <taxon>Hymenobacter</taxon>
    </lineage>
</organism>
<protein>
    <submittedName>
        <fullName evidence="1">Uncharacterized protein</fullName>
    </submittedName>
</protein>
<accession>A0A1H3G064</accession>
<dbReference type="AlphaFoldDB" id="A0A1H3G064"/>
<reference evidence="2" key="1">
    <citation type="submission" date="2016-10" db="EMBL/GenBank/DDBJ databases">
        <authorList>
            <person name="Varghese N."/>
            <person name="Submissions S."/>
        </authorList>
    </citation>
    <scope>NUCLEOTIDE SEQUENCE [LARGE SCALE GENOMIC DNA]</scope>
    <source>
        <strain evidence="2">CGMCC 1.8975</strain>
    </source>
</reference>
<dbReference type="OrthoDB" id="9856999at2"/>
<evidence type="ECO:0000313" key="1">
    <source>
        <dbReference type="EMBL" id="SDX95814.1"/>
    </source>
</evidence>
<dbReference type="RefSeq" id="WP_092738953.1">
    <property type="nucleotide sequence ID" value="NZ_FNOV01000004.1"/>
</dbReference>
<name>A0A1H3G064_9BACT</name>
<dbReference type="STRING" id="651662.SAMN04488069_104266"/>